<dbReference type="OrthoDB" id="4821324at2"/>
<reference evidence="3 5" key="2">
    <citation type="submission" date="2020-08" db="EMBL/GenBank/DDBJ databases">
        <title>Sequencing the genomes of 1000 actinobacteria strains.</title>
        <authorList>
            <person name="Klenk H.-P."/>
        </authorList>
    </citation>
    <scope>NUCLEOTIDE SEQUENCE [LARGE SCALE GENOMIC DNA]</scope>
    <source>
        <strain evidence="3 5">DSM 9581</strain>
    </source>
</reference>
<organism evidence="2 4">
    <name type="scientific">Cellulomonas hominis</name>
    <dbReference type="NCBI Taxonomy" id="156981"/>
    <lineage>
        <taxon>Bacteria</taxon>
        <taxon>Bacillati</taxon>
        <taxon>Actinomycetota</taxon>
        <taxon>Actinomycetes</taxon>
        <taxon>Micrococcales</taxon>
        <taxon>Cellulomonadaceae</taxon>
        <taxon>Cellulomonas</taxon>
    </lineage>
</organism>
<comment type="caution">
    <text evidence="2">The sequence shown here is derived from an EMBL/GenBank/DDBJ whole genome shotgun (WGS) entry which is preliminary data.</text>
</comment>
<protein>
    <submittedName>
        <fullName evidence="2">Uncharacterized protein</fullName>
    </submittedName>
</protein>
<gene>
    <name evidence="2" type="ORF">CHO01_40190</name>
    <name evidence="3" type="ORF">HNR08_003374</name>
</gene>
<evidence type="ECO:0000256" key="1">
    <source>
        <dbReference type="SAM" id="MobiDB-lite"/>
    </source>
</evidence>
<name>A0A511FI54_9CELL</name>
<proteinExistence type="predicted"/>
<dbReference type="EMBL" id="BJVQ01000134">
    <property type="protein sequence ID" value="GEL48903.1"/>
    <property type="molecule type" value="Genomic_DNA"/>
</dbReference>
<evidence type="ECO:0000313" key="2">
    <source>
        <dbReference type="EMBL" id="GEL48903.1"/>
    </source>
</evidence>
<evidence type="ECO:0000313" key="3">
    <source>
        <dbReference type="EMBL" id="MBB5474638.1"/>
    </source>
</evidence>
<dbReference type="Proteomes" id="UP000564629">
    <property type="component" value="Unassembled WGS sequence"/>
</dbReference>
<dbReference type="RefSeq" id="WP_146840898.1">
    <property type="nucleotide sequence ID" value="NZ_BJVQ01000134.1"/>
</dbReference>
<dbReference type="EMBL" id="JACHDN010000001">
    <property type="protein sequence ID" value="MBB5474638.1"/>
    <property type="molecule type" value="Genomic_DNA"/>
</dbReference>
<dbReference type="Proteomes" id="UP000321723">
    <property type="component" value="Unassembled WGS sequence"/>
</dbReference>
<dbReference type="AlphaFoldDB" id="A0A511FI54"/>
<evidence type="ECO:0000313" key="5">
    <source>
        <dbReference type="Proteomes" id="UP000564629"/>
    </source>
</evidence>
<accession>A0A511FI54</accession>
<feature type="region of interest" description="Disordered" evidence="1">
    <location>
        <begin position="89"/>
        <end position="116"/>
    </location>
</feature>
<reference evidence="2 4" key="1">
    <citation type="submission" date="2019-07" db="EMBL/GenBank/DDBJ databases">
        <title>Whole genome shotgun sequence of Cellulomonas hominis NBRC 16055.</title>
        <authorList>
            <person name="Hosoyama A."/>
            <person name="Uohara A."/>
            <person name="Ohji S."/>
            <person name="Ichikawa N."/>
        </authorList>
    </citation>
    <scope>NUCLEOTIDE SEQUENCE [LARGE SCALE GENOMIC DNA]</scope>
    <source>
        <strain evidence="2 4">NBRC 16055</strain>
    </source>
</reference>
<feature type="region of interest" description="Disordered" evidence="1">
    <location>
        <begin position="1"/>
        <end position="39"/>
    </location>
</feature>
<sequence>MTSTTSRGAATPRVPAGVREGGRWTTPSRGESEARLSADPSQALRQRLVALAGDGFVSAVALAARQDPRTTRGIKAWWEDHFASAEYRAGEGGYPQMPDDYGTRGDGNALSGGRRTPRRLYAGGGVQLRMPAAAVVRRYAAELDGRTFDMPVTAEVPGAGASRQVTAWVRVVTRPAGGYSVATIGLDGTTGEQIAEAVSAVLESRRPSLALHEIGDLLGRRREREAGAGAPLRPVDSSWVQAVGYDEANGIMAMQTRTGALYGHEVSRVRFEQVMSAHSPGAQFNRIIKGNTRHAVTRCQTCGQFSAAEKTHTCPAAPSAPSTARIDHNAAARAVAVTATAPKRSAVQPARAEHQPAATVIARDVHDWQERRLRRRRARTGLYGPAGYTLALTGPLAAFTTSTYVPKLYRSFSVAGRTTQMHNGDSDVMRFEGLHGTSAMQIGRTLTRRQRGLRHRHGPTVGAALLATDRHPGKVEAFGYLVSAEREDERFAVGGVLVFDDAAATERGLVDLLDRYGLDAQEPPLRAERVEVPWRPGEQAWRLSW</sequence>
<evidence type="ECO:0000313" key="4">
    <source>
        <dbReference type="Proteomes" id="UP000321723"/>
    </source>
</evidence>
<keyword evidence="4" id="KW-1185">Reference proteome</keyword>